<evidence type="ECO:0000313" key="2">
    <source>
        <dbReference type="Proteomes" id="UP000053676"/>
    </source>
</evidence>
<dbReference type="OrthoDB" id="106945at2759"/>
<protein>
    <recommendedName>
        <fullName evidence="3">Tc1-like transposase DDE domain-containing protein</fullName>
    </recommendedName>
</protein>
<dbReference type="Gene3D" id="3.30.420.10">
    <property type="entry name" value="Ribonuclease H-like superfamily/Ribonuclease H"/>
    <property type="match status" value="1"/>
</dbReference>
<dbReference type="GO" id="GO:0003676">
    <property type="term" value="F:nucleic acid binding"/>
    <property type="evidence" value="ECO:0007669"/>
    <property type="project" value="InterPro"/>
</dbReference>
<accession>W2T003</accession>
<evidence type="ECO:0008006" key="3">
    <source>
        <dbReference type="Google" id="ProtNLM"/>
    </source>
</evidence>
<gene>
    <name evidence="1" type="ORF">NECAME_12464</name>
</gene>
<dbReference type="AlphaFoldDB" id="W2T003"/>
<dbReference type="EMBL" id="KI660306">
    <property type="protein sequence ID" value="ETN75325.1"/>
    <property type="molecule type" value="Genomic_DNA"/>
</dbReference>
<evidence type="ECO:0000313" key="1">
    <source>
        <dbReference type="EMBL" id="ETN75325.1"/>
    </source>
</evidence>
<organism evidence="1 2">
    <name type="scientific">Necator americanus</name>
    <name type="common">Human hookworm</name>
    <dbReference type="NCBI Taxonomy" id="51031"/>
    <lineage>
        <taxon>Eukaryota</taxon>
        <taxon>Metazoa</taxon>
        <taxon>Ecdysozoa</taxon>
        <taxon>Nematoda</taxon>
        <taxon>Chromadorea</taxon>
        <taxon>Rhabditida</taxon>
        <taxon>Rhabditina</taxon>
        <taxon>Rhabditomorpha</taxon>
        <taxon>Strongyloidea</taxon>
        <taxon>Ancylostomatidae</taxon>
        <taxon>Bunostominae</taxon>
        <taxon>Necator</taxon>
    </lineage>
</organism>
<proteinExistence type="predicted"/>
<keyword evidence="2" id="KW-1185">Reference proteome</keyword>
<reference evidence="2" key="1">
    <citation type="journal article" date="2014" name="Nat. Genet.">
        <title>Genome of the human hookworm Necator americanus.</title>
        <authorList>
            <person name="Tang Y.T."/>
            <person name="Gao X."/>
            <person name="Rosa B.A."/>
            <person name="Abubucker S."/>
            <person name="Hallsworth-Pepin K."/>
            <person name="Martin J."/>
            <person name="Tyagi R."/>
            <person name="Heizer E."/>
            <person name="Zhang X."/>
            <person name="Bhonagiri-Palsikar V."/>
            <person name="Minx P."/>
            <person name="Warren W.C."/>
            <person name="Wang Q."/>
            <person name="Zhan B."/>
            <person name="Hotez P.J."/>
            <person name="Sternberg P.W."/>
            <person name="Dougall A."/>
            <person name="Gaze S.T."/>
            <person name="Mulvenna J."/>
            <person name="Sotillo J."/>
            <person name="Ranganathan S."/>
            <person name="Rabelo E.M."/>
            <person name="Wilson R.K."/>
            <person name="Felgner P.L."/>
            <person name="Bethony J."/>
            <person name="Hawdon J.M."/>
            <person name="Gasser R.B."/>
            <person name="Loukas A."/>
            <person name="Mitreva M."/>
        </authorList>
    </citation>
    <scope>NUCLEOTIDE SEQUENCE [LARGE SCALE GENOMIC DNA]</scope>
</reference>
<dbReference type="InterPro" id="IPR036397">
    <property type="entry name" value="RNaseH_sf"/>
</dbReference>
<dbReference type="STRING" id="51031.W2T003"/>
<name>W2T003_NECAM</name>
<sequence length="172" mass="19810">MQKALHLTEFHKQARSEFARKNMGTQWDKVGFSGNIDDVIFTDEKKFNLDGPVGYLDYRRDMHKAPLTFSYRNSGGGSLMKWVGFCSSGKLHFRLTDGYPRVPSCAAVLLPFLRGRRLPTHVLQQENAAVHVARSTNDWLQQNHIQTKNLFENEELTIFDYEESNETISVQQ</sequence>
<dbReference type="KEGG" id="nai:NECAME_12464"/>
<dbReference type="Proteomes" id="UP000053676">
    <property type="component" value="Unassembled WGS sequence"/>
</dbReference>